<dbReference type="PANTHER" id="PTHR31174:SF7">
    <property type="entry name" value="LATE EMBRYOGENESIS ABUNDANT PROTEIN 31-RELATED"/>
    <property type="match status" value="1"/>
</dbReference>
<organism evidence="5 6">
    <name type="scientific">Escallonia herrerae</name>
    <dbReference type="NCBI Taxonomy" id="1293975"/>
    <lineage>
        <taxon>Eukaryota</taxon>
        <taxon>Viridiplantae</taxon>
        <taxon>Streptophyta</taxon>
        <taxon>Embryophyta</taxon>
        <taxon>Tracheophyta</taxon>
        <taxon>Spermatophyta</taxon>
        <taxon>Magnoliopsida</taxon>
        <taxon>eudicotyledons</taxon>
        <taxon>Gunneridae</taxon>
        <taxon>Pentapetalae</taxon>
        <taxon>asterids</taxon>
        <taxon>campanulids</taxon>
        <taxon>Escalloniales</taxon>
        <taxon>Escalloniaceae</taxon>
        <taxon>Escallonia</taxon>
    </lineage>
</organism>
<dbReference type="Pfam" id="PF04927">
    <property type="entry name" value="SMP"/>
    <property type="match status" value="3"/>
</dbReference>
<evidence type="ECO:0000256" key="1">
    <source>
        <dbReference type="ARBA" id="ARBA00010733"/>
    </source>
</evidence>
<comment type="similarity">
    <text evidence="1">Belongs to the LEA type SMP family.</text>
</comment>
<dbReference type="AlphaFoldDB" id="A0AA88X8W2"/>
<keyword evidence="2" id="KW-0677">Repeat</keyword>
<feature type="region of interest" description="Disordered" evidence="3">
    <location>
        <begin position="212"/>
        <end position="246"/>
    </location>
</feature>
<feature type="non-terminal residue" evidence="5">
    <location>
        <position position="1"/>
    </location>
</feature>
<sequence>MSQDQPRRPQGDQQQEPIKYGDVFQMSRDVADQPVAPRDAALMQSAETTVMGQTQRGGLAATMQSAADLNERAGFVGHGQASDVAVQGVAVTETDLPGGRIITESVAGRVVGQYVEPASVVEAAAAGVDVRQTAITIGEALEAAIHTAGDKPVDQSDAAAIRAAETRATGVDIIMPGGLAAAAQAAATFNQGLTRDEDKVKLNNVLTDATAKLPADKPATQEDAEGVTSAEIRNNPKMTTHPGGVAASISAAARLNEGAGA</sequence>
<dbReference type="InterPro" id="IPR007011">
    <property type="entry name" value="LEA_SMP_dom"/>
</dbReference>
<dbReference type="PANTHER" id="PTHR31174">
    <property type="entry name" value="SEED MATURATION FAMILY PROTEIN"/>
    <property type="match status" value="1"/>
</dbReference>
<name>A0AA88X8W2_9ASTE</name>
<comment type="caution">
    <text evidence="5">The sequence shown here is derived from an EMBL/GenBank/DDBJ whole genome shotgun (WGS) entry which is preliminary data.</text>
</comment>
<proteinExistence type="inferred from homology"/>
<evidence type="ECO:0000259" key="4">
    <source>
        <dbReference type="Pfam" id="PF04927"/>
    </source>
</evidence>
<dbReference type="Proteomes" id="UP001188597">
    <property type="component" value="Unassembled WGS sequence"/>
</dbReference>
<feature type="domain" description="SMP" evidence="4">
    <location>
        <begin position="18"/>
        <end position="73"/>
    </location>
</feature>
<gene>
    <name evidence="5" type="ORF">RJ639_001277</name>
</gene>
<feature type="domain" description="SMP" evidence="4">
    <location>
        <begin position="135"/>
        <end position="191"/>
    </location>
</feature>
<evidence type="ECO:0000256" key="2">
    <source>
        <dbReference type="ARBA" id="ARBA00022737"/>
    </source>
</evidence>
<protein>
    <recommendedName>
        <fullName evidence="4">SMP domain-containing protein</fullName>
    </recommendedName>
</protein>
<keyword evidence="6" id="KW-1185">Reference proteome</keyword>
<accession>A0AA88X8W2</accession>
<evidence type="ECO:0000256" key="3">
    <source>
        <dbReference type="SAM" id="MobiDB-lite"/>
    </source>
</evidence>
<reference evidence="5" key="1">
    <citation type="submission" date="2022-12" db="EMBL/GenBank/DDBJ databases">
        <title>Draft genome assemblies for two species of Escallonia (Escalloniales).</title>
        <authorList>
            <person name="Chanderbali A."/>
            <person name="Dervinis C."/>
            <person name="Anghel I."/>
            <person name="Soltis D."/>
            <person name="Soltis P."/>
            <person name="Zapata F."/>
        </authorList>
    </citation>
    <scope>NUCLEOTIDE SEQUENCE</scope>
    <source>
        <strain evidence="5">UCBG64.0493</strain>
        <tissue evidence="5">Leaf</tissue>
    </source>
</reference>
<dbReference type="EMBL" id="JAVXUP010000023">
    <property type="protein sequence ID" value="KAK3042157.1"/>
    <property type="molecule type" value="Genomic_DNA"/>
</dbReference>
<evidence type="ECO:0000313" key="5">
    <source>
        <dbReference type="EMBL" id="KAK3042157.1"/>
    </source>
</evidence>
<dbReference type="InterPro" id="IPR042971">
    <property type="entry name" value="LEA_SMP"/>
</dbReference>
<evidence type="ECO:0000313" key="6">
    <source>
        <dbReference type="Proteomes" id="UP001188597"/>
    </source>
</evidence>
<feature type="region of interest" description="Disordered" evidence="3">
    <location>
        <begin position="1"/>
        <end position="40"/>
    </location>
</feature>
<feature type="compositionally biased region" description="Basic and acidic residues" evidence="3">
    <location>
        <begin position="1"/>
        <end position="10"/>
    </location>
</feature>
<feature type="domain" description="SMP" evidence="4">
    <location>
        <begin position="200"/>
        <end position="258"/>
    </location>
</feature>